<sequence length="819" mass="98072">MSTVEHIDSLLEVPYGNLSKKEIEYCLNVIKVKRHEVIYNTTTKLYIKMAKHALAKELWNLCSKCCKYITYMINNYKVDNSCECELYLLYGYLISKTPYEQKKSIKKKKVYTIYATKVKNDIEAIKHSLTGFNLAIKNKNKEIIINSILFMWNIMEFWLSISREFSYIFLNILKSFDDTVTEMSIENKKWMMFIKYELTKCLIDIKKYNYNFQKLKLKNIGKNNMDIDFNANDNSIFPENSYLKHILANINEDHRLTFYILIQKTLQVLSTGDYNDLIMKKFKEISTLAKTYDFQSFPDFLELYIKFILNNFKKSESKKHITSIINELKINENEKIYISLIKCEKKIPLKPEKIDKLYKKIDKYNTYIIENEEEGHYINFENYIWSPQSYFIRLVHLTLISKNYIKAKEIIQKIKFSGYTDKVVVLKKNLLELYIDLEEYKSNPSLVLLSEPSIDFQLKILKKIKEYITTYEKQDGDKNFIQKSIQDMWNYMFPLLQQKLYPRIKPYIEFLHETLERIESPLFILRSVIGQELSKICENDLEYTKALKYLKFSYLIVNDYNGLLKSNNYRLLNLKCNTSQNEVTVEETLYLKVEEIRKSHNSIPDEELENILKIYLNDFTNTKRDMDVEEVIQKKYIPENYKMRYIKEFNTNNRCKTVMMTLLKIIDLAFQRKIYSIAFDGASIIIFNEWISSFQKLDYFKISMSHISRIRAFIILHYWKLFKNNKEQLKKNINYNNKNYDALFNMNNSVTLYNNKLDYNNSKSLLNSSETISENKKINPSTKYFDYYDSLKDSLYYKEKLMEDVIRSINIGLELNKQW</sequence>
<gene>
    <name evidence="1" type="ORF">BCR36DRAFT_350942</name>
</gene>
<dbReference type="EMBL" id="MCFH01000018">
    <property type="protein sequence ID" value="ORX51361.1"/>
    <property type="molecule type" value="Genomic_DNA"/>
</dbReference>
<reference evidence="1 2" key="2">
    <citation type="submission" date="2016-08" db="EMBL/GenBank/DDBJ databases">
        <title>Pervasive Adenine N6-methylation of Active Genes in Fungi.</title>
        <authorList>
            <consortium name="DOE Joint Genome Institute"/>
            <person name="Mondo S.J."/>
            <person name="Dannebaum R.O."/>
            <person name="Kuo R.C."/>
            <person name="Labutti K."/>
            <person name="Haridas S."/>
            <person name="Kuo A."/>
            <person name="Salamov A."/>
            <person name="Ahrendt S.R."/>
            <person name="Lipzen A."/>
            <person name="Sullivan W."/>
            <person name="Andreopoulos W.B."/>
            <person name="Clum A."/>
            <person name="Lindquist E."/>
            <person name="Daum C."/>
            <person name="Ramamoorthy G.K."/>
            <person name="Gryganskyi A."/>
            <person name="Culley D."/>
            <person name="Magnuson J.K."/>
            <person name="James T.Y."/>
            <person name="O'Malley M.A."/>
            <person name="Stajich J.E."/>
            <person name="Spatafora J.W."/>
            <person name="Visel A."/>
            <person name="Grigoriev I.V."/>
        </authorList>
    </citation>
    <scope>NUCLEOTIDE SEQUENCE [LARGE SCALE GENOMIC DNA]</scope>
    <source>
        <strain evidence="2">finn</strain>
    </source>
</reference>
<evidence type="ECO:0000313" key="2">
    <source>
        <dbReference type="Proteomes" id="UP000193719"/>
    </source>
</evidence>
<reference evidence="1 2" key="1">
    <citation type="submission" date="2016-08" db="EMBL/GenBank/DDBJ databases">
        <title>Genomes of anaerobic fungi encode conserved fungal cellulosomes for biomass hydrolysis.</title>
        <authorList>
            <consortium name="DOE Joint Genome Institute"/>
            <person name="Haitjema C.H."/>
            <person name="Gilmore S.P."/>
            <person name="Henske J.K."/>
            <person name="Solomon K.V."/>
            <person name="De Groot R."/>
            <person name="Kuo A."/>
            <person name="Mondo S.J."/>
            <person name="Salamov A.A."/>
            <person name="Labutti K."/>
            <person name="Zhao Z."/>
            <person name="Chiniquy J."/>
            <person name="Barry K."/>
            <person name="Brewer H.M."/>
            <person name="Purvine S.O."/>
            <person name="Wright A.T."/>
            <person name="Boxma B."/>
            <person name="Van Alen T."/>
            <person name="Hackstein J.H."/>
            <person name="Baker S.E."/>
            <person name="Grigoriev I.V."/>
            <person name="O'Malley M.A."/>
        </authorList>
    </citation>
    <scope>NUCLEOTIDE SEQUENCE [LARGE SCALE GENOMIC DNA]</scope>
    <source>
        <strain evidence="2">finn</strain>
    </source>
</reference>
<dbReference type="OrthoDB" id="68437at2759"/>
<protein>
    <submittedName>
        <fullName evidence="1">Uncharacterized protein</fullName>
    </submittedName>
</protein>
<comment type="caution">
    <text evidence="1">The sequence shown here is derived from an EMBL/GenBank/DDBJ whole genome shotgun (WGS) entry which is preliminary data.</text>
</comment>
<name>A0A1Y1VBP2_9FUNG</name>
<proteinExistence type="predicted"/>
<accession>A0A1Y1VBP2</accession>
<organism evidence="1 2">
    <name type="scientific">Piromyces finnis</name>
    <dbReference type="NCBI Taxonomy" id="1754191"/>
    <lineage>
        <taxon>Eukaryota</taxon>
        <taxon>Fungi</taxon>
        <taxon>Fungi incertae sedis</taxon>
        <taxon>Chytridiomycota</taxon>
        <taxon>Chytridiomycota incertae sedis</taxon>
        <taxon>Neocallimastigomycetes</taxon>
        <taxon>Neocallimastigales</taxon>
        <taxon>Neocallimastigaceae</taxon>
        <taxon>Piromyces</taxon>
    </lineage>
</organism>
<evidence type="ECO:0000313" key="1">
    <source>
        <dbReference type="EMBL" id="ORX51361.1"/>
    </source>
</evidence>
<dbReference type="Proteomes" id="UP000193719">
    <property type="component" value="Unassembled WGS sequence"/>
</dbReference>
<dbReference type="STRING" id="1754191.A0A1Y1VBP2"/>
<keyword evidence="2" id="KW-1185">Reference proteome</keyword>
<dbReference type="AlphaFoldDB" id="A0A1Y1VBP2"/>